<dbReference type="SUPFAM" id="SSF48452">
    <property type="entry name" value="TPR-like"/>
    <property type="match status" value="1"/>
</dbReference>
<evidence type="ECO:0000256" key="5">
    <source>
        <dbReference type="PROSITE-ProRule" id="PRU01091"/>
    </source>
</evidence>
<evidence type="ECO:0000259" key="6">
    <source>
        <dbReference type="PROSITE" id="PS51755"/>
    </source>
</evidence>
<organism evidence="7 8">
    <name type="scientific">Actinomadura rudentiformis</name>
    <dbReference type="NCBI Taxonomy" id="359158"/>
    <lineage>
        <taxon>Bacteria</taxon>
        <taxon>Bacillati</taxon>
        <taxon>Actinomycetota</taxon>
        <taxon>Actinomycetes</taxon>
        <taxon>Streptosporangiales</taxon>
        <taxon>Thermomonosporaceae</taxon>
        <taxon>Actinomadura</taxon>
    </lineage>
</organism>
<dbReference type="Gene3D" id="1.10.10.10">
    <property type="entry name" value="Winged helix-like DNA-binding domain superfamily/Winged helix DNA-binding domain"/>
    <property type="match status" value="1"/>
</dbReference>
<gene>
    <name evidence="7" type="ORF">F8566_31660</name>
</gene>
<name>A0A6H9YEZ5_9ACTN</name>
<dbReference type="PROSITE" id="PS51755">
    <property type="entry name" value="OMPR_PHOB"/>
    <property type="match status" value="1"/>
</dbReference>
<dbReference type="EMBL" id="WBMT01000016">
    <property type="protein sequence ID" value="KAB2344484.1"/>
    <property type="molecule type" value="Genomic_DNA"/>
</dbReference>
<protein>
    <submittedName>
        <fullName evidence="7">AfsR/SARP family transcriptional regulator</fullName>
    </submittedName>
</protein>
<dbReference type="Gene3D" id="1.25.40.10">
    <property type="entry name" value="Tetratricopeptide repeat domain"/>
    <property type="match status" value="1"/>
</dbReference>
<dbReference type="GO" id="GO:0006355">
    <property type="term" value="P:regulation of DNA-templated transcription"/>
    <property type="evidence" value="ECO:0007669"/>
    <property type="project" value="InterPro"/>
</dbReference>
<dbReference type="OrthoDB" id="4054020at2"/>
<keyword evidence="2" id="KW-0805">Transcription regulation</keyword>
<dbReference type="Pfam" id="PF03704">
    <property type="entry name" value="BTAD"/>
    <property type="match status" value="1"/>
</dbReference>
<dbReference type="InterPro" id="IPR005158">
    <property type="entry name" value="BTAD"/>
</dbReference>
<keyword evidence="4" id="KW-0804">Transcription</keyword>
<keyword evidence="3 5" id="KW-0238">DNA-binding</keyword>
<evidence type="ECO:0000256" key="4">
    <source>
        <dbReference type="ARBA" id="ARBA00023163"/>
    </source>
</evidence>
<dbReference type="SMART" id="SM01043">
    <property type="entry name" value="BTAD"/>
    <property type="match status" value="1"/>
</dbReference>
<dbReference type="SMART" id="SM00862">
    <property type="entry name" value="Trans_reg_C"/>
    <property type="match status" value="1"/>
</dbReference>
<dbReference type="GO" id="GO:0003677">
    <property type="term" value="F:DNA binding"/>
    <property type="evidence" value="ECO:0007669"/>
    <property type="project" value="UniProtKB-UniRule"/>
</dbReference>
<keyword evidence="8" id="KW-1185">Reference proteome</keyword>
<evidence type="ECO:0000256" key="3">
    <source>
        <dbReference type="ARBA" id="ARBA00023125"/>
    </source>
</evidence>
<evidence type="ECO:0000313" key="8">
    <source>
        <dbReference type="Proteomes" id="UP000468735"/>
    </source>
</evidence>
<feature type="domain" description="OmpR/PhoB-type" evidence="6">
    <location>
        <begin position="43"/>
        <end position="141"/>
    </location>
</feature>
<dbReference type="CDD" id="cd15831">
    <property type="entry name" value="BTAD"/>
    <property type="match status" value="1"/>
</dbReference>
<reference evidence="7 8" key="1">
    <citation type="submission" date="2019-09" db="EMBL/GenBank/DDBJ databases">
        <title>Actinomadura physcomitrii sp. nov., a novel actinomycete isolated from moss [Physcomitrium sphaericum (Ludw) Fuernr].</title>
        <authorList>
            <person name="Zhuang X."/>
            <person name="Liu C."/>
        </authorList>
    </citation>
    <scope>NUCLEOTIDE SEQUENCE [LARGE SCALE GENOMIC DNA]</scope>
    <source>
        <strain evidence="7 8">HMC1</strain>
    </source>
</reference>
<dbReference type="InterPro" id="IPR051677">
    <property type="entry name" value="AfsR-DnrI-RedD_regulator"/>
</dbReference>
<evidence type="ECO:0000313" key="7">
    <source>
        <dbReference type="EMBL" id="KAB2344484.1"/>
    </source>
</evidence>
<dbReference type="InterPro" id="IPR016032">
    <property type="entry name" value="Sig_transdc_resp-reg_C-effctor"/>
</dbReference>
<dbReference type="SUPFAM" id="SSF46894">
    <property type="entry name" value="C-terminal effector domain of the bipartite response regulators"/>
    <property type="match status" value="1"/>
</dbReference>
<dbReference type="AlphaFoldDB" id="A0A6H9YEZ5"/>
<dbReference type="InterPro" id="IPR036388">
    <property type="entry name" value="WH-like_DNA-bd_sf"/>
</dbReference>
<sequence>MRRKWHPWTPEVLPAHQVQWPRCVERRTAHVATGWTPQGVPVAECERVNERGITVALLGPLEVRRDGVSVRLAGGRVRTLLALLAVSASDTVPVQRLASALWGEDLPVNVRRSVQTLVTRLRRALGSHMVSTMPGGYRLDVEPDRIDVLRFRRLLAEAGRARDAAEERRLVVEALALWRGPPFESIDSDWLRTAESAYLIESYLGAIERRIDLDLAEGRHHELIAELMRLTSHHPLRESLWERLLVALGRCGRPAEALASYERLRRSLADELGIDPSAELRRIHASLLRARTP</sequence>
<evidence type="ECO:0000256" key="1">
    <source>
        <dbReference type="ARBA" id="ARBA00005820"/>
    </source>
</evidence>
<dbReference type="InterPro" id="IPR011990">
    <property type="entry name" value="TPR-like_helical_dom_sf"/>
</dbReference>
<dbReference type="Proteomes" id="UP000468735">
    <property type="component" value="Unassembled WGS sequence"/>
</dbReference>
<feature type="DNA-binding region" description="OmpR/PhoB-type" evidence="5">
    <location>
        <begin position="43"/>
        <end position="141"/>
    </location>
</feature>
<proteinExistence type="inferred from homology"/>
<evidence type="ECO:0000256" key="2">
    <source>
        <dbReference type="ARBA" id="ARBA00023015"/>
    </source>
</evidence>
<dbReference type="PANTHER" id="PTHR35807">
    <property type="entry name" value="TRANSCRIPTIONAL REGULATOR REDD-RELATED"/>
    <property type="match status" value="1"/>
</dbReference>
<comment type="similarity">
    <text evidence="1">Belongs to the AfsR/DnrI/RedD regulatory family.</text>
</comment>
<dbReference type="InterPro" id="IPR001867">
    <property type="entry name" value="OmpR/PhoB-type_DNA-bd"/>
</dbReference>
<dbReference type="Pfam" id="PF00486">
    <property type="entry name" value="Trans_reg_C"/>
    <property type="match status" value="1"/>
</dbReference>
<dbReference type="PANTHER" id="PTHR35807:SF1">
    <property type="entry name" value="TRANSCRIPTIONAL REGULATOR REDD"/>
    <property type="match status" value="1"/>
</dbReference>
<dbReference type="GO" id="GO:0000160">
    <property type="term" value="P:phosphorelay signal transduction system"/>
    <property type="evidence" value="ECO:0007669"/>
    <property type="project" value="InterPro"/>
</dbReference>
<comment type="caution">
    <text evidence="7">The sequence shown here is derived from an EMBL/GenBank/DDBJ whole genome shotgun (WGS) entry which is preliminary data.</text>
</comment>
<accession>A0A6H9YEZ5</accession>